<dbReference type="AlphaFoldDB" id="A0AAU8ET96"/>
<keyword evidence="1" id="KW-0472">Membrane</keyword>
<sequence>MNRRAAGMAGGLAAAVPAALFAAFAGTALHRQEFAAGAALPLGAVAALLLLASLQLFLGAAFRTLIPTAVCGGLCYALAGWWSGMESGKRLIAGDLAGSIWVYGTVLVTVGMLAWCRRYSRPSSGGTATEVRRHGR</sequence>
<name>A0AAU8ET96_9MICC</name>
<keyword evidence="1" id="KW-0812">Transmembrane</keyword>
<feature type="transmembrane region" description="Helical" evidence="1">
    <location>
        <begin position="35"/>
        <end position="58"/>
    </location>
</feature>
<proteinExistence type="predicted"/>
<protein>
    <recommendedName>
        <fullName evidence="3">N-acetyl-1-D-myo-inositol-2-amino-2-deoxy-alpha-D-glucopyranoside deacetylase</fullName>
    </recommendedName>
</protein>
<gene>
    <name evidence="2" type="ORF">ABRP34_06735</name>
</gene>
<evidence type="ECO:0000256" key="1">
    <source>
        <dbReference type="SAM" id="Phobius"/>
    </source>
</evidence>
<feature type="transmembrane region" description="Helical" evidence="1">
    <location>
        <begin position="65"/>
        <end position="84"/>
    </location>
</feature>
<reference evidence="2" key="1">
    <citation type="submission" date="2024-06" db="EMBL/GenBank/DDBJ databases">
        <title>Biodegradation of dimethachlon by Arthrobacter sp. K5: mechanistic insights and ecological implications.</title>
        <authorList>
            <person name="Hu S."/>
            <person name="Lu P."/>
        </authorList>
    </citation>
    <scope>NUCLEOTIDE SEQUENCE</scope>
    <source>
        <strain evidence="2">K5</strain>
    </source>
</reference>
<evidence type="ECO:0000313" key="2">
    <source>
        <dbReference type="EMBL" id="XCH12673.1"/>
    </source>
</evidence>
<organism evidence="2">
    <name type="scientific">Arthrobacter sp. K5</name>
    <dbReference type="NCBI Taxonomy" id="2839623"/>
    <lineage>
        <taxon>Bacteria</taxon>
        <taxon>Bacillati</taxon>
        <taxon>Actinomycetota</taxon>
        <taxon>Actinomycetes</taxon>
        <taxon>Micrococcales</taxon>
        <taxon>Micrococcaceae</taxon>
        <taxon>Arthrobacter</taxon>
    </lineage>
</organism>
<evidence type="ECO:0008006" key="3">
    <source>
        <dbReference type="Google" id="ProtNLM"/>
    </source>
</evidence>
<dbReference type="EMBL" id="CP159279">
    <property type="protein sequence ID" value="XCH12673.1"/>
    <property type="molecule type" value="Genomic_DNA"/>
</dbReference>
<dbReference type="RefSeq" id="WP_353712663.1">
    <property type="nucleotide sequence ID" value="NZ_CP159279.1"/>
</dbReference>
<accession>A0AAU8ET96</accession>
<feature type="transmembrane region" description="Helical" evidence="1">
    <location>
        <begin position="96"/>
        <end position="116"/>
    </location>
</feature>
<keyword evidence="1" id="KW-1133">Transmembrane helix</keyword>